<evidence type="ECO:0000313" key="2">
    <source>
        <dbReference type="EMBL" id="KAF4635398.1"/>
    </source>
</evidence>
<feature type="chain" id="PRO_5034558673" evidence="1">
    <location>
        <begin position="26"/>
        <end position="562"/>
    </location>
</feature>
<dbReference type="PANTHER" id="PTHR22925:SF3">
    <property type="entry name" value="GLYCOSYL HYDROLASE FAMILY PROTEIN 43"/>
    <property type="match status" value="1"/>
</dbReference>
<accession>A0A8H4W5W4</accession>
<dbReference type="OrthoDB" id="9970295at2759"/>
<evidence type="ECO:0000313" key="3">
    <source>
        <dbReference type="Proteomes" id="UP000566819"/>
    </source>
</evidence>
<dbReference type="EMBL" id="JAAMPI010000122">
    <property type="protein sequence ID" value="KAF4635398.1"/>
    <property type="molecule type" value="Genomic_DNA"/>
</dbReference>
<dbReference type="SUPFAM" id="SSF75005">
    <property type="entry name" value="Arabinanase/levansucrase/invertase"/>
    <property type="match status" value="1"/>
</dbReference>
<dbReference type="Proteomes" id="UP000566819">
    <property type="component" value="Unassembled WGS sequence"/>
</dbReference>
<protein>
    <submittedName>
        <fullName evidence="2">Uncharacterized protein</fullName>
    </submittedName>
</protein>
<gene>
    <name evidence="2" type="ORF">G7Y89_g2700</name>
</gene>
<dbReference type="Gene3D" id="2.115.10.20">
    <property type="entry name" value="Glycosyl hydrolase domain, family 43"/>
    <property type="match status" value="1"/>
</dbReference>
<keyword evidence="1" id="KW-0732">Signal</keyword>
<name>A0A8H4W5W4_9HELO</name>
<sequence length="562" mass="60435">MWSFGSVLSLLFSLIISQNSPLVSAASVTATFDNSIQYKFDTDGNAIDSTSGKIDFLGGAYVWYGVSTGCGNIFCGIQSWTSTDLQIWHPNGFLFDPNTPEIQSFCTPPLSGNCGRPHIVYSPTTQTYVLWVNAGTPGYAIFTSSSPTSGYILSEDRALVGYQPPGPFMAGDFSVAVINGTGYVRFFSQHSTIVYSLIDFTTTGASIWPPFLQSLYLQPLTPTLTNTTGNTTHIISAAADLVDFEAESPDIFQRGDYYYITASNTCGFCTGTLLLVYRSKTPLISTSWSRQILSSDTCGGQSTGVLTLPDPSCPNNPSKNSYLHQADLFATAPLSGTRTAAHAHQFQLLNFASDGSVLDLDCSLNKRVSIPLVAGVLAPSTNSSTTNTTTGETDLFLTATDGTALQPLHWKGICNLPTYQLYQTFSASKTGVLQTISLNIAGDFPSGNLTVTVFRYENNTNFFTPRYVWETLATRDVTPGEMSQAFEVVTVVVGQQVRVGDRLGIALTTTSATPLCTLMTNSTEMIYEPGTIPGGDENLFAIGANQGIFKRFSGFATPPLGF</sequence>
<dbReference type="AlphaFoldDB" id="A0A8H4W5W4"/>
<proteinExistence type="predicted"/>
<organism evidence="2 3">
    <name type="scientific">Cudoniella acicularis</name>
    <dbReference type="NCBI Taxonomy" id="354080"/>
    <lineage>
        <taxon>Eukaryota</taxon>
        <taxon>Fungi</taxon>
        <taxon>Dikarya</taxon>
        <taxon>Ascomycota</taxon>
        <taxon>Pezizomycotina</taxon>
        <taxon>Leotiomycetes</taxon>
        <taxon>Helotiales</taxon>
        <taxon>Tricladiaceae</taxon>
        <taxon>Cudoniella</taxon>
    </lineage>
</organism>
<comment type="caution">
    <text evidence="2">The sequence shown here is derived from an EMBL/GenBank/DDBJ whole genome shotgun (WGS) entry which is preliminary data.</text>
</comment>
<dbReference type="PANTHER" id="PTHR22925">
    <property type="entry name" value="GLYCOSYL HYDROLASE 43 FAMILY MEMBER"/>
    <property type="match status" value="1"/>
</dbReference>
<keyword evidence="3" id="KW-1185">Reference proteome</keyword>
<evidence type="ECO:0000256" key="1">
    <source>
        <dbReference type="SAM" id="SignalP"/>
    </source>
</evidence>
<reference evidence="2 3" key="1">
    <citation type="submission" date="2020-03" db="EMBL/GenBank/DDBJ databases">
        <title>Draft Genome Sequence of Cudoniella acicularis.</title>
        <authorList>
            <person name="Buettner E."/>
            <person name="Kellner H."/>
        </authorList>
    </citation>
    <scope>NUCLEOTIDE SEQUENCE [LARGE SCALE GENOMIC DNA]</scope>
    <source>
        <strain evidence="2 3">DSM 108380</strain>
    </source>
</reference>
<dbReference type="InterPro" id="IPR023296">
    <property type="entry name" value="Glyco_hydro_beta-prop_sf"/>
</dbReference>
<feature type="signal peptide" evidence="1">
    <location>
        <begin position="1"/>
        <end position="25"/>
    </location>
</feature>